<keyword evidence="2" id="KW-1185">Reference proteome</keyword>
<evidence type="ECO:0000313" key="1">
    <source>
        <dbReference type="EMBL" id="KRY94989.1"/>
    </source>
</evidence>
<dbReference type="Proteomes" id="UP000055024">
    <property type="component" value="Unassembled WGS sequence"/>
</dbReference>
<reference evidence="1 2" key="1">
    <citation type="submission" date="2015-01" db="EMBL/GenBank/DDBJ databases">
        <title>Evolution of Trichinella species and genotypes.</title>
        <authorList>
            <person name="Korhonen P.K."/>
            <person name="Edoardo P."/>
            <person name="Giuseppe L.R."/>
            <person name="Gasser R.B."/>
        </authorList>
    </citation>
    <scope>NUCLEOTIDE SEQUENCE [LARGE SCALE GENOMIC DNA]</scope>
    <source>
        <strain evidence="1">ISS1029</strain>
    </source>
</reference>
<sequence>MWEYNLVIWFSIFRHEMGFSEAISNLTDFPCSIASSCFRTMHAL</sequence>
<gene>
    <name evidence="1" type="ORF">T11_17013</name>
</gene>
<proteinExistence type="predicted"/>
<name>A0A0V1G9X6_9BILA</name>
<dbReference type="AlphaFoldDB" id="A0A0V1G9X6"/>
<dbReference type="EMBL" id="JYDP01004311">
    <property type="protein sequence ID" value="KRY94989.1"/>
    <property type="molecule type" value="Genomic_DNA"/>
</dbReference>
<evidence type="ECO:0000313" key="2">
    <source>
        <dbReference type="Proteomes" id="UP000055024"/>
    </source>
</evidence>
<accession>A0A0V1G9X6</accession>
<organism evidence="1 2">
    <name type="scientific">Trichinella zimbabwensis</name>
    <dbReference type="NCBI Taxonomy" id="268475"/>
    <lineage>
        <taxon>Eukaryota</taxon>
        <taxon>Metazoa</taxon>
        <taxon>Ecdysozoa</taxon>
        <taxon>Nematoda</taxon>
        <taxon>Enoplea</taxon>
        <taxon>Dorylaimia</taxon>
        <taxon>Trichinellida</taxon>
        <taxon>Trichinellidae</taxon>
        <taxon>Trichinella</taxon>
    </lineage>
</organism>
<protein>
    <submittedName>
        <fullName evidence="1">Uncharacterized protein</fullName>
    </submittedName>
</protein>
<comment type="caution">
    <text evidence="1">The sequence shown here is derived from an EMBL/GenBank/DDBJ whole genome shotgun (WGS) entry which is preliminary data.</text>
</comment>